<accession>A0A7S3V5U3</accession>
<protein>
    <submittedName>
        <fullName evidence="2">Uncharacterized protein</fullName>
    </submittedName>
</protein>
<dbReference type="EMBL" id="HBIO01004895">
    <property type="protein sequence ID" value="CAE0458559.1"/>
    <property type="molecule type" value="Transcribed_RNA"/>
</dbReference>
<name>A0A7S3V5U3_9STRA</name>
<reference evidence="2" key="1">
    <citation type="submission" date="2021-01" db="EMBL/GenBank/DDBJ databases">
        <authorList>
            <person name="Corre E."/>
            <person name="Pelletier E."/>
            <person name="Niang G."/>
            <person name="Scheremetjew M."/>
            <person name="Finn R."/>
            <person name="Kale V."/>
            <person name="Holt S."/>
            <person name="Cochrane G."/>
            <person name="Meng A."/>
            <person name="Brown T."/>
            <person name="Cohen L."/>
        </authorList>
    </citation>
    <scope>NUCLEOTIDE SEQUENCE</scope>
    <source>
        <strain evidence="2">MM31A-1</strain>
    </source>
</reference>
<sequence>MMTAEKKCTDNVSSHDVERQDGDASAEAGGIARGAARTASSLSRRAVVGRVPKPVAAPRITLPTPRSSVQVKVPRGLPKRIPLKRVAKVSDRLSTGFDAYDAASSVLEEGNGNSKGKSSSTQQRHTIIDWLKTHGARVGSFGGMLLKNTLLGTAAFEAYEKTILHFDGEKTGKVKIEEVSSSDEDTSADAYTRASVLQHAGAGIIAGSAHSSLALAFQSASFLYTNGMNRRAMSSLSSISLWSTHYALHHATAHAILFSSYEWSKRLTTNRGENNSYSNIASIAVAGGIAGQLQHIASHYTEFWLRVSDGTILKDRPLLSNAKFFHPGPSLRSTVLAFPPSAIGFVAFEYGKGFSTSEE</sequence>
<feature type="compositionally biased region" description="Low complexity" evidence="1">
    <location>
        <begin position="25"/>
        <end position="42"/>
    </location>
</feature>
<feature type="region of interest" description="Disordered" evidence="1">
    <location>
        <begin position="1"/>
        <end position="42"/>
    </location>
</feature>
<gene>
    <name evidence="2" type="ORF">CDEB00056_LOCUS3400</name>
</gene>
<proteinExistence type="predicted"/>
<evidence type="ECO:0000313" key="2">
    <source>
        <dbReference type="EMBL" id="CAE0458559.1"/>
    </source>
</evidence>
<evidence type="ECO:0000256" key="1">
    <source>
        <dbReference type="SAM" id="MobiDB-lite"/>
    </source>
</evidence>
<dbReference type="AlphaFoldDB" id="A0A7S3V5U3"/>
<organism evidence="2">
    <name type="scientific">Chaetoceros debilis</name>
    <dbReference type="NCBI Taxonomy" id="122233"/>
    <lineage>
        <taxon>Eukaryota</taxon>
        <taxon>Sar</taxon>
        <taxon>Stramenopiles</taxon>
        <taxon>Ochrophyta</taxon>
        <taxon>Bacillariophyta</taxon>
        <taxon>Coscinodiscophyceae</taxon>
        <taxon>Chaetocerotophycidae</taxon>
        <taxon>Chaetocerotales</taxon>
        <taxon>Chaetocerotaceae</taxon>
        <taxon>Chaetoceros</taxon>
    </lineage>
</organism>
<feature type="compositionally biased region" description="Basic and acidic residues" evidence="1">
    <location>
        <begin position="1"/>
        <end position="22"/>
    </location>
</feature>